<evidence type="ECO:0000313" key="6">
    <source>
        <dbReference type="EMBL" id="PZF79459.1"/>
    </source>
</evidence>
<evidence type="ECO:0000256" key="3">
    <source>
        <dbReference type="ARBA" id="ARBA00023163"/>
    </source>
</evidence>
<dbReference type="InterPro" id="IPR001647">
    <property type="entry name" value="HTH_TetR"/>
</dbReference>
<name>A0A2W2BTH3_9ACTN</name>
<evidence type="ECO:0000256" key="2">
    <source>
        <dbReference type="ARBA" id="ARBA00023125"/>
    </source>
</evidence>
<dbReference type="Pfam" id="PF00440">
    <property type="entry name" value="TetR_N"/>
    <property type="match status" value="1"/>
</dbReference>
<dbReference type="PANTHER" id="PTHR30055">
    <property type="entry name" value="HTH-TYPE TRANSCRIPTIONAL REGULATOR RUTR"/>
    <property type="match status" value="1"/>
</dbReference>
<sequence>MRERKKAATRAALSAAALRLAQEHGPENVRVDDIAAAAGVSPRTYNNYFASREQAIVAAVTAERALRIAAAVRARPAGEPLDVAVIEAVVEQYATEGDPLPLITSAPRLRAEYVEAAGALDRPLAAAIADRTGDDDSLRPEVLAAAVSAAARVAVERWTRPDDDRPRGPLVVPRGRLDELLRAALAYVAPALRAASASAASSAAVAGGSGGSP</sequence>
<gene>
    <name evidence="6" type="ORF">C1I92_31075</name>
</gene>
<proteinExistence type="predicted"/>
<reference evidence="6 7" key="1">
    <citation type="submission" date="2018-01" db="EMBL/GenBank/DDBJ databases">
        <title>Draft genome sequence of Jiangella sp. GTF31.</title>
        <authorList>
            <person name="Sahin N."/>
            <person name="Ay H."/>
            <person name="Saygin H."/>
        </authorList>
    </citation>
    <scope>NUCLEOTIDE SEQUENCE [LARGE SCALE GENOMIC DNA]</scope>
    <source>
        <strain evidence="6 7">GTF31</strain>
    </source>
</reference>
<dbReference type="AlphaFoldDB" id="A0A2W2BTH3"/>
<accession>A0A2W2BTH3</accession>
<dbReference type="PANTHER" id="PTHR30055:SF238">
    <property type="entry name" value="MYCOFACTOCIN BIOSYNTHESIS TRANSCRIPTIONAL REGULATOR MFTR-RELATED"/>
    <property type="match status" value="1"/>
</dbReference>
<dbReference type="Proteomes" id="UP000248764">
    <property type="component" value="Unassembled WGS sequence"/>
</dbReference>
<feature type="DNA-binding region" description="H-T-H motif" evidence="4">
    <location>
        <begin position="30"/>
        <end position="49"/>
    </location>
</feature>
<keyword evidence="7" id="KW-1185">Reference proteome</keyword>
<evidence type="ECO:0000259" key="5">
    <source>
        <dbReference type="PROSITE" id="PS50977"/>
    </source>
</evidence>
<dbReference type="InterPro" id="IPR041347">
    <property type="entry name" value="MftR_C"/>
</dbReference>
<keyword evidence="3" id="KW-0804">Transcription</keyword>
<dbReference type="Pfam" id="PF17754">
    <property type="entry name" value="TetR_C_14"/>
    <property type="match status" value="1"/>
</dbReference>
<keyword evidence="2 4" id="KW-0238">DNA-binding</keyword>
<dbReference type="InterPro" id="IPR009057">
    <property type="entry name" value="Homeodomain-like_sf"/>
</dbReference>
<feature type="domain" description="HTH tetR-type" evidence="5">
    <location>
        <begin position="7"/>
        <end position="67"/>
    </location>
</feature>
<dbReference type="EMBL" id="POTW01000137">
    <property type="protein sequence ID" value="PZF79459.1"/>
    <property type="molecule type" value="Genomic_DNA"/>
</dbReference>
<evidence type="ECO:0000256" key="4">
    <source>
        <dbReference type="PROSITE-ProRule" id="PRU00335"/>
    </source>
</evidence>
<protein>
    <submittedName>
        <fullName evidence="6">TetR family transcriptional regulator</fullName>
    </submittedName>
</protein>
<dbReference type="SUPFAM" id="SSF46689">
    <property type="entry name" value="Homeodomain-like"/>
    <property type="match status" value="1"/>
</dbReference>
<dbReference type="GO" id="GO:0003700">
    <property type="term" value="F:DNA-binding transcription factor activity"/>
    <property type="evidence" value="ECO:0007669"/>
    <property type="project" value="TreeGrafter"/>
</dbReference>
<comment type="caution">
    <text evidence="6">The sequence shown here is derived from an EMBL/GenBank/DDBJ whole genome shotgun (WGS) entry which is preliminary data.</text>
</comment>
<dbReference type="Gene3D" id="1.10.357.10">
    <property type="entry name" value="Tetracycline Repressor, domain 2"/>
    <property type="match status" value="1"/>
</dbReference>
<dbReference type="GO" id="GO:0000976">
    <property type="term" value="F:transcription cis-regulatory region binding"/>
    <property type="evidence" value="ECO:0007669"/>
    <property type="project" value="TreeGrafter"/>
</dbReference>
<evidence type="ECO:0000256" key="1">
    <source>
        <dbReference type="ARBA" id="ARBA00023015"/>
    </source>
</evidence>
<dbReference type="PROSITE" id="PS50977">
    <property type="entry name" value="HTH_TETR_2"/>
    <property type="match status" value="1"/>
</dbReference>
<organism evidence="6 7">
    <name type="scientific">Jiangella anatolica</name>
    <dbReference type="NCBI Taxonomy" id="2670374"/>
    <lineage>
        <taxon>Bacteria</taxon>
        <taxon>Bacillati</taxon>
        <taxon>Actinomycetota</taxon>
        <taxon>Actinomycetes</taxon>
        <taxon>Jiangellales</taxon>
        <taxon>Jiangellaceae</taxon>
        <taxon>Jiangella</taxon>
    </lineage>
</organism>
<dbReference type="InterPro" id="IPR050109">
    <property type="entry name" value="HTH-type_TetR-like_transc_reg"/>
</dbReference>
<evidence type="ECO:0000313" key="7">
    <source>
        <dbReference type="Proteomes" id="UP000248764"/>
    </source>
</evidence>
<keyword evidence="1" id="KW-0805">Transcription regulation</keyword>